<evidence type="ECO:0000256" key="9">
    <source>
        <dbReference type="ARBA" id="ARBA00023235"/>
    </source>
</evidence>
<dbReference type="GO" id="GO:0005737">
    <property type="term" value="C:cytoplasm"/>
    <property type="evidence" value="ECO:0007669"/>
    <property type="project" value="UniProtKB-ARBA"/>
</dbReference>
<comment type="cofactor">
    <cofactor evidence="5">
        <name>Fe(2+)</name>
        <dbReference type="ChEBI" id="CHEBI:29033"/>
    </cofactor>
</comment>
<dbReference type="InterPro" id="IPR011060">
    <property type="entry name" value="RibuloseP-bd_barrel"/>
</dbReference>
<dbReference type="PANTHER" id="PTHR11749">
    <property type="entry name" value="RIBULOSE-5-PHOSPHATE-3-EPIMERASE"/>
    <property type="match status" value="1"/>
</dbReference>
<feature type="binding site" evidence="14">
    <location>
        <position position="173"/>
    </location>
    <ligand>
        <name>substrate</name>
    </ligand>
</feature>
<dbReference type="InterPro" id="IPR013785">
    <property type="entry name" value="Aldolase_TIM"/>
</dbReference>
<comment type="similarity">
    <text evidence="6 10 11">Belongs to the ribulose-phosphate 3-epimerase family.</text>
</comment>
<keyword evidence="8 10" id="KW-0479">Metal-binding</keyword>
<keyword evidence="13" id="KW-0170">Cobalt</keyword>
<dbReference type="AlphaFoldDB" id="A0A538T371"/>
<comment type="caution">
    <text evidence="10">Lacks conserved residue(s) required for the propagation of feature annotation.</text>
</comment>
<proteinExistence type="inferred from homology"/>
<evidence type="ECO:0000256" key="12">
    <source>
        <dbReference type="PIRSR" id="PIRSR001461-1"/>
    </source>
</evidence>
<keyword evidence="10 11" id="KW-0119">Carbohydrate metabolism</keyword>
<dbReference type="SUPFAM" id="SSF51366">
    <property type="entry name" value="Ribulose-phoshate binding barrel"/>
    <property type="match status" value="1"/>
</dbReference>
<comment type="cofactor">
    <cofactor evidence="4">
        <name>Zn(2+)</name>
        <dbReference type="ChEBI" id="CHEBI:29105"/>
    </cofactor>
</comment>
<protein>
    <recommendedName>
        <fullName evidence="7 10">Ribulose-phosphate 3-epimerase</fullName>
        <ecNumber evidence="7 10">5.1.3.1</ecNumber>
    </recommendedName>
</protein>
<comment type="cofactor">
    <cofactor evidence="10 13">
        <name>a divalent metal cation</name>
        <dbReference type="ChEBI" id="CHEBI:60240"/>
    </cofactor>
    <text evidence="10 13">Binds 1 divalent metal cation per subunit.</text>
</comment>
<evidence type="ECO:0000256" key="14">
    <source>
        <dbReference type="PIRSR" id="PIRSR001461-3"/>
    </source>
</evidence>
<keyword evidence="13" id="KW-0862">Zinc</keyword>
<evidence type="ECO:0000256" key="5">
    <source>
        <dbReference type="ARBA" id="ARBA00001954"/>
    </source>
</evidence>
<dbReference type="NCBIfam" id="NF004076">
    <property type="entry name" value="PRK05581.1-4"/>
    <property type="match status" value="1"/>
</dbReference>
<evidence type="ECO:0000256" key="4">
    <source>
        <dbReference type="ARBA" id="ARBA00001947"/>
    </source>
</evidence>
<comment type="cofactor">
    <cofactor evidence="3">
        <name>Co(2+)</name>
        <dbReference type="ChEBI" id="CHEBI:48828"/>
    </cofactor>
</comment>
<dbReference type="NCBIfam" id="TIGR01163">
    <property type="entry name" value="rpe"/>
    <property type="match status" value="1"/>
</dbReference>
<evidence type="ECO:0000256" key="13">
    <source>
        <dbReference type="PIRSR" id="PIRSR001461-2"/>
    </source>
</evidence>
<dbReference type="Pfam" id="PF00834">
    <property type="entry name" value="Ribul_P_3_epim"/>
    <property type="match status" value="1"/>
</dbReference>
<feature type="binding site" evidence="10 13">
    <location>
        <position position="171"/>
    </location>
    <ligand>
        <name>a divalent metal cation</name>
        <dbReference type="ChEBI" id="CHEBI:60240"/>
    </ligand>
</feature>
<dbReference type="GO" id="GO:0006098">
    <property type="term" value="P:pentose-phosphate shunt"/>
    <property type="evidence" value="ECO:0007669"/>
    <property type="project" value="UniProtKB-UniRule"/>
</dbReference>
<feature type="binding site" evidence="10 13">
    <location>
        <position position="62"/>
    </location>
    <ligand>
        <name>a divalent metal cation</name>
        <dbReference type="ChEBI" id="CHEBI:60240"/>
    </ligand>
</feature>
<gene>
    <name evidence="10 15" type="primary">rpe</name>
    <name evidence="15" type="ORF">E6K75_05850</name>
</gene>
<dbReference type="CDD" id="cd00429">
    <property type="entry name" value="RPE"/>
    <property type="match status" value="1"/>
</dbReference>
<feature type="binding site" evidence="10 14">
    <location>
        <position position="4"/>
    </location>
    <ligand>
        <name>substrate</name>
    </ligand>
</feature>
<evidence type="ECO:0000256" key="8">
    <source>
        <dbReference type="ARBA" id="ARBA00022723"/>
    </source>
</evidence>
<dbReference type="EMBL" id="VBOV01000141">
    <property type="protein sequence ID" value="TMQ58077.1"/>
    <property type="molecule type" value="Genomic_DNA"/>
</dbReference>
<dbReference type="PIRSF" id="PIRSF001461">
    <property type="entry name" value="RPE"/>
    <property type="match status" value="1"/>
</dbReference>
<dbReference type="Proteomes" id="UP000320913">
    <property type="component" value="Unassembled WGS sequence"/>
</dbReference>
<dbReference type="PROSITE" id="PS01085">
    <property type="entry name" value="RIBUL_P_3_EPIMER_1"/>
    <property type="match status" value="1"/>
</dbReference>
<comment type="catalytic activity">
    <reaction evidence="1 10 11">
        <text>D-ribulose 5-phosphate = D-xylulose 5-phosphate</text>
        <dbReference type="Rhea" id="RHEA:13677"/>
        <dbReference type="ChEBI" id="CHEBI:57737"/>
        <dbReference type="ChEBI" id="CHEBI:58121"/>
        <dbReference type="EC" id="5.1.3.1"/>
    </reaction>
</comment>
<dbReference type="GO" id="GO:0004750">
    <property type="term" value="F:D-ribulose-phosphate 3-epimerase activity"/>
    <property type="evidence" value="ECO:0007669"/>
    <property type="project" value="UniProtKB-UniRule"/>
</dbReference>
<feature type="binding site" evidence="14">
    <location>
        <begin position="138"/>
        <end position="141"/>
    </location>
    <ligand>
        <name>substrate</name>
    </ligand>
</feature>
<keyword evidence="9 10" id="KW-0413">Isomerase</keyword>
<feature type="binding site" evidence="10 14">
    <location>
        <position position="62"/>
    </location>
    <ligand>
        <name>substrate</name>
    </ligand>
</feature>
<keyword evidence="13" id="KW-0464">Manganese</keyword>
<comment type="pathway">
    <text evidence="10">Carbohydrate degradation.</text>
</comment>
<accession>A0A538T371</accession>
<evidence type="ECO:0000256" key="6">
    <source>
        <dbReference type="ARBA" id="ARBA00009541"/>
    </source>
</evidence>
<dbReference type="InterPro" id="IPR026019">
    <property type="entry name" value="Ribul_P_3_epim"/>
</dbReference>
<evidence type="ECO:0000256" key="1">
    <source>
        <dbReference type="ARBA" id="ARBA00001782"/>
    </source>
</evidence>
<feature type="binding site" evidence="10 13">
    <location>
        <position position="29"/>
    </location>
    <ligand>
        <name>a divalent metal cation</name>
        <dbReference type="ChEBI" id="CHEBI:60240"/>
    </ligand>
</feature>
<organism evidence="15 16">
    <name type="scientific">Eiseniibacteriota bacterium</name>
    <dbReference type="NCBI Taxonomy" id="2212470"/>
    <lineage>
        <taxon>Bacteria</taxon>
        <taxon>Candidatus Eiseniibacteriota</taxon>
    </lineage>
</organism>
<dbReference type="FunFam" id="3.20.20.70:FF:000004">
    <property type="entry name" value="Ribulose-phosphate 3-epimerase"/>
    <property type="match status" value="1"/>
</dbReference>
<comment type="cofactor">
    <cofactor evidence="2">
        <name>Mn(2+)</name>
        <dbReference type="ChEBI" id="CHEBI:29035"/>
    </cofactor>
</comment>
<dbReference type="HAMAP" id="MF_02227">
    <property type="entry name" value="RPE"/>
    <property type="match status" value="1"/>
</dbReference>
<feature type="active site" description="Proton donor" evidence="10 12">
    <location>
        <position position="171"/>
    </location>
</feature>
<dbReference type="PROSITE" id="PS01086">
    <property type="entry name" value="RIBUL_P_3_EPIMER_2"/>
    <property type="match status" value="1"/>
</dbReference>
<dbReference type="EC" id="5.1.3.1" evidence="7 10"/>
<dbReference type="InterPro" id="IPR000056">
    <property type="entry name" value="Ribul_P_3_epim-like"/>
</dbReference>
<feature type="binding site" evidence="10">
    <location>
        <begin position="171"/>
        <end position="173"/>
    </location>
    <ligand>
        <name>substrate</name>
    </ligand>
</feature>
<evidence type="ECO:0000256" key="3">
    <source>
        <dbReference type="ARBA" id="ARBA00001941"/>
    </source>
</evidence>
<dbReference type="Gene3D" id="3.20.20.70">
    <property type="entry name" value="Aldolase class I"/>
    <property type="match status" value="1"/>
</dbReference>
<feature type="binding site" evidence="10 13">
    <location>
        <position position="31"/>
    </location>
    <ligand>
        <name>a divalent metal cation</name>
        <dbReference type="ChEBI" id="CHEBI:60240"/>
    </ligand>
</feature>
<comment type="caution">
    <text evidence="15">The sequence shown here is derived from an EMBL/GenBank/DDBJ whole genome shotgun (WGS) entry which is preliminary data.</text>
</comment>
<dbReference type="GO" id="GO:0019323">
    <property type="term" value="P:pentose catabolic process"/>
    <property type="evidence" value="ECO:0007669"/>
    <property type="project" value="UniProtKB-UniRule"/>
</dbReference>
<name>A0A538T371_UNCEI</name>
<evidence type="ECO:0000313" key="16">
    <source>
        <dbReference type="Proteomes" id="UP000320913"/>
    </source>
</evidence>
<evidence type="ECO:0000256" key="10">
    <source>
        <dbReference type="HAMAP-Rule" id="MF_02227"/>
    </source>
</evidence>
<dbReference type="GO" id="GO:0046872">
    <property type="term" value="F:metal ion binding"/>
    <property type="evidence" value="ECO:0007669"/>
    <property type="project" value="UniProtKB-UniRule"/>
</dbReference>
<comment type="function">
    <text evidence="10">Catalyzes the reversible epimerization of D-ribulose 5-phosphate to D-xylulose 5-phosphate.</text>
</comment>
<sequence length="216" mass="23085">MCPSILSADFSRLEDEIRIVARAGADFLHVDVMDGQFVPNFTFGPILVQAMRKLTSLPLDVHLMVVDPLRFLEAFATAGADHLIVHLEAVADPQRSLEAIRARGLKAGLAIKPETPLPPYLEALPRCDIALVMTVEPGRGGQPFIPGSPKRIAAVRQAIDRGGLDCLLGVDGGIGPDTAKIAAEAGADTFIAGHSIYRTPDPAESLREIRRAVLPA</sequence>
<evidence type="ECO:0000313" key="15">
    <source>
        <dbReference type="EMBL" id="TMQ58077.1"/>
    </source>
</evidence>
<evidence type="ECO:0000256" key="11">
    <source>
        <dbReference type="PIRNR" id="PIRNR001461"/>
    </source>
</evidence>
<evidence type="ECO:0000256" key="7">
    <source>
        <dbReference type="ARBA" id="ARBA00013188"/>
    </source>
</evidence>
<evidence type="ECO:0000256" key="2">
    <source>
        <dbReference type="ARBA" id="ARBA00001936"/>
    </source>
</evidence>
<reference evidence="15 16" key="1">
    <citation type="journal article" date="2019" name="Nat. Microbiol.">
        <title>Mediterranean grassland soil C-N compound turnover is dependent on rainfall and depth, and is mediated by genomically divergent microorganisms.</title>
        <authorList>
            <person name="Diamond S."/>
            <person name="Andeer P.F."/>
            <person name="Li Z."/>
            <person name="Crits-Christoph A."/>
            <person name="Burstein D."/>
            <person name="Anantharaman K."/>
            <person name="Lane K.R."/>
            <person name="Thomas B.C."/>
            <person name="Pan C."/>
            <person name="Northen T.R."/>
            <person name="Banfield J.F."/>
        </authorList>
    </citation>
    <scope>NUCLEOTIDE SEQUENCE [LARGE SCALE GENOMIC DNA]</scope>
    <source>
        <strain evidence="15">WS_5</strain>
    </source>
</reference>
<feature type="active site" description="Proton acceptor" evidence="10 12">
    <location>
        <position position="31"/>
    </location>
</feature>